<evidence type="ECO:0000313" key="3">
    <source>
        <dbReference type="Proteomes" id="UP001217417"/>
    </source>
</evidence>
<dbReference type="RefSeq" id="XP_056046389.1">
    <property type="nucleotide sequence ID" value="XM_056186740.1"/>
</dbReference>
<gene>
    <name evidence="2" type="ORF">POJ06DRAFT_246123</name>
</gene>
<keyword evidence="1" id="KW-1133">Transmembrane helix</keyword>
<comment type="caution">
    <text evidence="2">The sequence shown here is derived from an EMBL/GenBank/DDBJ whole genome shotgun (WGS) entry which is preliminary data.</text>
</comment>
<dbReference type="AlphaFoldDB" id="A0AAD7VVG3"/>
<dbReference type="EMBL" id="JARPMG010000002">
    <property type="protein sequence ID" value="KAJ8102939.1"/>
    <property type="molecule type" value="Genomic_DNA"/>
</dbReference>
<dbReference type="GeneID" id="80881906"/>
<evidence type="ECO:0000256" key="1">
    <source>
        <dbReference type="SAM" id="Phobius"/>
    </source>
</evidence>
<dbReference type="Proteomes" id="UP001217417">
    <property type="component" value="Unassembled WGS sequence"/>
</dbReference>
<organism evidence="2 3">
    <name type="scientific">Lipomyces tetrasporus</name>
    <dbReference type="NCBI Taxonomy" id="54092"/>
    <lineage>
        <taxon>Eukaryota</taxon>
        <taxon>Fungi</taxon>
        <taxon>Dikarya</taxon>
        <taxon>Ascomycota</taxon>
        <taxon>Saccharomycotina</taxon>
        <taxon>Lipomycetes</taxon>
        <taxon>Lipomycetales</taxon>
        <taxon>Lipomycetaceae</taxon>
        <taxon>Lipomyces</taxon>
    </lineage>
</organism>
<keyword evidence="1" id="KW-0472">Membrane</keyword>
<feature type="transmembrane region" description="Helical" evidence="1">
    <location>
        <begin position="32"/>
        <end position="54"/>
    </location>
</feature>
<keyword evidence="3" id="KW-1185">Reference proteome</keyword>
<proteinExistence type="predicted"/>
<protein>
    <submittedName>
        <fullName evidence="2">Uncharacterized protein</fullName>
    </submittedName>
</protein>
<sequence length="349" mass="40225">MTKVNYFNLFLINRFDLENPARIISIVKHDNLYIHVLYVAAGIGLPILLLHYTYEICYYFCYKRATPLRPLDSTLLNFVAPNKSIWPSSSYSKFLVHGRPIPLHILLTDLFLGNMVLRGSPSESLWQILRDSEWKWSLELLAAWMRPSSDRPRLQRRVRLTPELRQAYLLKHSLLAQYLHLTDGEPGVAVLGSSAFAQFLFKYYDIQNSRDEIDAERYDKVVLVASYSLATCHIMSALNTLTSGGCVMLELTIVQKHCPVVAWYALFTRRFIDQTANSMLLNSRQSVQRFLRRRGVLVDSIIDISFEEAKICKATCENSHCARQIWNAWTAILLAEGTIKRFVLLGRKM</sequence>
<evidence type="ECO:0000313" key="2">
    <source>
        <dbReference type="EMBL" id="KAJ8102939.1"/>
    </source>
</evidence>
<keyword evidence="1" id="KW-0812">Transmembrane</keyword>
<name>A0AAD7VVG3_9ASCO</name>
<accession>A0AAD7VVG3</accession>
<reference evidence="2" key="1">
    <citation type="submission" date="2023-03" db="EMBL/GenBank/DDBJ databases">
        <title>Near-Complete genome sequence of Lipomyces tetrasporous NRRL Y-64009, an oleaginous yeast capable of growing on lignocellulosic hydrolysates.</title>
        <authorList>
            <consortium name="Lawrence Berkeley National Laboratory"/>
            <person name="Jagtap S.S."/>
            <person name="Liu J.-J."/>
            <person name="Walukiewicz H.E."/>
            <person name="Pangilinan J."/>
            <person name="Lipzen A."/>
            <person name="Ahrendt S."/>
            <person name="Koriabine M."/>
            <person name="Cobaugh K."/>
            <person name="Salamov A."/>
            <person name="Yoshinaga Y."/>
            <person name="Ng V."/>
            <person name="Daum C."/>
            <person name="Grigoriev I.V."/>
            <person name="Slininger P.J."/>
            <person name="Dien B.S."/>
            <person name="Jin Y.-S."/>
            <person name="Rao C.V."/>
        </authorList>
    </citation>
    <scope>NUCLEOTIDE SEQUENCE</scope>
    <source>
        <strain evidence="2">NRRL Y-64009</strain>
    </source>
</reference>